<organism evidence="6 7">
    <name type="scientific">Tolypocladium paradoxum</name>
    <dbReference type="NCBI Taxonomy" id="94208"/>
    <lineage>
        <taxon>Eukaryota</taxon>
        <taxon>Fungi</taxon>
        <taxon>Dikarya</taxon>
        <taxon>Ascomycota</taxon>
        <taxon>Pezizomycotina</taxon>
        <taxon>Sordariomycetes</taxon>
        <taxon>Hypocreomycetidae</taxon>
        <taxon>Hypocreales</taxon>
        <taxon>Ophiocordycipitaceae</taxon>
        <taxon>Tolypocladium</taxon>
    </lineage>
</organism>
<gene>
    <name evidence="6" type="ORF">TPAR_04717</name>
</gene>
<evidence type="ECO:0000256" key="3">
    <source>
        <dbReference type="ARBA" id="ARBA00022801"/>
    </source>
</evidence>
<dbReference type="InterPro" id="IPR017853">
    <property type="entry name" value="GH"/>
</dbReference>
<dbReference type="GO" id="GO:0009277">
    <property type="term" value="C:fungal-type cell wall"/>
    <property type="evidence" value="ECO:0007669"/>
    <property type="project" value="TreeGrafter"/>
</dbReference>
<evidence type="ECO:0000256" key="5">
    <source>
        <dbReference type="SAM" id="SignalP"/>
    </source>
</evidence>
<feature type="compositionally biased region" description="Polar residues" evidence="4">
    <location>
        <begin position="171"/>
        <end position="188"/>
    </location>
</feature>
<evidence type="ECO:0000313" key="7">
    <source>
        <dbReference type="Proteomes" id="UP000237481"/>
    </source>
</evidence>
<comment type="caution">
    <text evidence="6">The sequence shown here is derived from an EMBL/GenBank/DDBJ whole genome shotgun (WGS) entry which is preliminary data.</text>
</comment>
<protein>
    <submittedName>
        <fullName evidence="6">Family 17 glucosidase SCW4</fullName>
    </submittedName>
</protein>
<comment type="similarity">
    <text evidence="2">Belongs to the glycosyl hydrolase 17 family.</text>
</comment>
<dbReference type="PANTHER" id="PTHR16631:SF14">
    <property type="entry name" value="FAMILY 17 GLUCOSIDASE SCW10-RELATED"/>
    <property type="match status" value="1"/>
</dbReference>
<keyword evidence="7" id="KW-1185">Reference proteome</keyword>
<dbReference type="GO" id="GO:0042973">
    <property type="term" value="F:glucan endo-1,3-beta-D-glucosidase activity"/>
    <property type="evidence" value="ECO:0007669"/>
    <property type="project" value="TreeGrafter"/>
</dbReference>
<dbReference type="STRING" id="94208.A0A2S4KY59"/>
<evidence type="ECO:0000256" key="2">
    <source>
        <dbReference type="ARBA" id="ARBA00008773"/>
    </source>
</evidence>
<dbReference type="Gene3D" id="3.20.20.80">
    <property type="entry name" value="Glycosidases"/>
    <property type="match status" value="1"/>
</dbReference>
<dbReference type="EMBL" id="PKSG01000469">
    <property type="protein sequence ID" value="POR35112.1"/>
    <property type="molecule type" value="Genomic_DNA"/>
</dbReference>
<accession>A0A2S4KY59</accession>
<keyword evidence="5" id="KW-0732">Signal</keyword>
<feature type="region of interest" description="Disordered" evidence="4">
    <location>
        <begin position="140"/>
        <end position="189"/>
    </location>
</feature>
<feature type="signal peptide" evidence="5">
    <location>
        <begin position="1"/>
        <end position="21"/>
    </location>
</feature>
<evidence type="ECO:0000313" key="6">
    <source>
        <dbReference type="EMBL" id="POR35112.1"/>
    </source>
</evidence>
<dbReference type="GO" id="GO:0005576">
    <property type="term" value="C:extracellular region"/>
    <property type="evidence" value="ECO:0007669"/>
    <property type="project" value="TreeGrafter"/>
</dbReference>
<dbReference type="AlphaFoldDB" id="A0A2S4KY59"/>
<dbReference type="SUPFAM" id="SSF51445">
    <property type="entry name" value="(Trans)glycosidases"/>
    <property type="match status" value="1"/>
</dbReference>
<reference evidence="6 7" key="1">
    <citation type="submission" date="2018-01" db="EMBL/GenBank/DDBJ databases">
        <title>Harnessing the power of phylogenomics to disentangle the directionality and signatures of interkingdom host jumping in the parasitic fungal genus Tolypocladium.</title>
        <authorList>
            <person name="Quandt C.A."/>
            <person name="Patterson W."/>
            <person name="Spatafora J.W."/>
        </authorList>
    </citation>
    <scope>NUCLEOTIDE SEQUENCE [LARGE SCALE GENOMIC DNA]</scope>
    <source>
        <strain evidence="6 7">NRBC 100945</strain>
    </source>
</reference>
<sequence length="450" mass="47152">MAVGRFLLSAIALGLLVVGHPASKQLARRDAQDGRDIIIYDSSVAEPTRVPQVLVWVDDAGLPVGTATEDVLLLPTSLAPGAKSKDSTTTNTMTALSTQTLVVPASGTSAAGGKAGGKGGVAVIPQAPLPLRLSPLVPVGKPSVSASSGRAAPTGPMSPVVPSPGKPQDGQPANSSDNGPQPPSSSLFGISYAPYRADHACKSKQDIENDFRRFAGSYSLVRIYGTDCDQVDNVYSVAKAHGMKVFLGIWEPSSVEDEANKIISGVNGDWDMVHTVSVGNELVNNGQASPRQIVSAVKNARSTLRAAGYRGPVVAVDTFVAAQAHPELCEQSDYCAINAHAFFDGTVSASESGRWLQNTVSRVKSALSVPKKVVVTETGWPMKGEKNGMAVPSLQDQKSALDSIKKEFASTPGDVILFSAFNDLWKTRDMATFNSDQYWGIGGAVSASDE</sequence>
<evidence type="ECO:0000256" key="1">
    <source>
        <dbReference type="ARBA" id="ARBA00004196"/>
    </source>
</evidence>
<evidence type="ECO:0000256" key="4">
    <source>
        <dbReference type="SAM" id="MobiDB-lite"/>
    </source>
</evidence>
<proteinExistence type="inferred from homology"/>
<dbReference type="PANTHER" id="PTHR16631">
    <property type="entry name" value="GLUCAN 1,3-BETA-GLUCOSIDASE"/>
    <property type="match status" value="1"/>
</dbReference>
<comment type="subcellular location">
    <subcellularLocation>
        <location evidence="1">Cell envelope</location>
    </subcellularLocation>
</comment>
<dbReference type="Proteomes" id="UP000237481">
    <property type="component" value="Unassembled WGS sequence"/>
</dbReference>
<name>A0A2S4KY59_9HYPO</name>
<feature type="chain" id="PRO_5015547071" evidence="5">
    <location>
        <begin position="22"/>
        <end position="450"/>
    </location>
</feature>
<keyword evidence="3" id="KW-0378">Hydrolase</keyword>
<dbReference type="OrthoDB" id="941679at2759"/>
<dbReference type="GO" id="GO:0009986">
    <property type="term" value="C:cell surface"/>
    <property type="evidence" value="ECO:0007669"/>
    <property type="project" value="TreeGrafter"/>
</dbReference>
<dbReference type="GO" id="GO:0071555">
    <property type="term" value="P:cell wall organization"/>
    <property type="evidence" value="ECO:0007669"/>
    <property type="project" value="TreeGrafter"/>
</dbReference>
<dbReference type="InterPro" id="IPR050732">
    <property type="entry name" value="Beta-glucan_modifiers"/>
</dbReference>